<dbReference type="InterPro" id="IPR022770">
    <property type="entry name" value="IucA/IucC-like_C"/>
</dbReference>
<comment type="caution">
    <text evidence="2">The sequence shown here is derived from an EMBL/GenBank/DDBJ whole genome shotgun (WGS) entry which is preliminary data.</text>
</comment>
<name>A0A7X5VHK8_9ACTN</name>
<evidence type="ECO:0000313" key="3">
    <source>
        <dbReference type="Proteomes" id="UP000555407"/>
    </source>
</evidence>
<dbReference type="EMBL" id="JAASRO010000001">
    <property type="protein sequence ID" value="NIK61421.1"/>
    <property type="molecule type" value="Genomic_DNA"/>
</dbReference>
<protein>
    <submittedName>
        <fullName evidence="2">Ferric iron reductase protein FhuF</fullName>
    </submittedName>
</protein>
<accession>A0A7X5VHK8</accession>
<organism evidence="2 3">
    <name type="scientific">Kribbella shirazensis</name>
    <dbReference type="NCBI Taxonomy" id="1105143"/>
    <lineage>
        <taxon>Bacteria</taxon>
        <taxon>Bacillati</taxon>
        <taxon>Actinomycetota</taxon>
        <taxon>Actinomycetes</taxon>
        <taxon>Propionibacteriales</taxon>
        <taxon>Kribbellaceae</taxon>
        <taxon>Kribbella</taxon>
    </lineage>
</organism>
<sequence length="331" mass="35559">MPEPSATFPGAQTGRAETAWQDGLIAQLDAIGPTLGRRLLRTPPASAEVISAERFHDIEYLRLAINRCGESLFGRMIGESEPEANWRPAVAASRFTRHYLGSMTVSALVALAHGVGLDMSAERCLKLVEQGLPRRQLVGESDEGVVTCRERPPSWAVQGASMATLTDLRGYVWRQLYAAHLAPLFAATTALTGAAPKVLWSNAAESVAYTADTAAVGLPPDAAAPIVAECEALLHATKLPGVAGPNPLTGLIGWTRIDAADFPRGIQLRRHCCLTYQLPAREGLLCFNCPFLPLDERIAVAREMQGAGATRGGPAVRRSIEIGKTKLRKHR</sequence>
<reference evidence="2 3" key="1">
    <citation type="submission" date="2020-03" db="EMBL/GenBank/DDBJ databases">
        <title>Sequencing the genomes of 1000 actinobacteria strains.</title>
        <authorList>
            <person name="Klenk H.-P."/>
        </authorList>
    </citation>
    <scope>NUCLEOTIDE SEQUENCE [LARGE SCALE GENOMIC DNA]</scope>
    <source>
        <strain evidence="2 3">DSM 45490</strain>
    </source>
</reference>
<dbReference type="AlphaFoldDB" id="A0A7X5VHK8"/>
<evidence type="ECO:0000259" key="1">
    <source>
        <dbReference type="Pfam" id="PF06276"/>
    </source>
</evidence>
<gene>
    <name evidence="2" type="ORF">BJY22_007138</name>
</gene>
<keyword evidence="3" id="KW-1185">Reference proteome</keyword>
<dbReference type="Proteomes" id="UP000555407">
    <property type="component" value="Unassembled WGS sequence"/>
</dbReference>
<feature type="domain" description="Aerobactin siderophore biosynthesis IucA/IucC-like C-terminal" evidence="1">
    <location>
        <begin position="93"/>
        <end position="247"/>
    </location>
</feature>
<dbReference type="RefSeq" id="WP_167215913.1">
    <property type="nucleotide sequence ID" value="NZ_JAASRO010000001.1"/>
</dbReference>
<dbReference type="Pfam" id="PF06276">
    <property type="entry name" value="FhuF"/>
    <property type="match status" value="1"/>
</dbReference>
<proteinExistence type="predicted"/>
<evidence type="ECO:0000313" key="2">
    <source>
        <dbReference type="EMBL" id="NIK61421.1"/>
    </source>
</evidence>
<dbReference type="GO" id="GO:0003824">
    <property type="term" value="F:catalytic activity"/>
    <property type="evidence" value="ECO:0007669"/>
    <property type="project" value="UniProtKB-ARBA"/>
</dbReference>